<dbReference type="EMBL" id="SADY01000002">
    <property type="protein sequence ID" value="TQR46030.1"/>
    <property type="molecule type" value="Genomic_DNA"/>
</dbReference>
<dbReference type="Proteomes" id="UP000316208">
    <property type="component" value="Unassembled WGS sequence"/>
</dbReference>
<keyword evidence="2" id="KW-1185">Reference proteome</keyword>
<proteinExistence type="predicted"/>
<dbReference type="PROSITE" id="PS51257">
    <property type="entry name" value="PROKAR_LIPOPROTEIN"/>
    <property type="match status" value="1"/>
</dbReference>
<evidence type="ECO:0000313" key="2">
    <source>
        <dbReference type="Proteomes" id="UP000316208"/>
    </source>
</evidence>
<dbReference type="RefSeq" id="WP_142543781.1">
    <property type="nucleotide sequence ID" value="NZ_SADY01000002.1"/>
</dbReference>
<gene>
    <name evidence="1" type="ORF">C7Y44_10095</name>
</gene>
<name>A0ABY3ATJ7_PAEPP</name>
<sequence>MYFRFMMALVLIITLLIGCSSTKMDDSKRKDSLSQSEDQKLTFDPNIKPAVLIKVEDYNDDAEKVEIAKSLVITLEAVISGIKGNLLQIS</sequence>
<reference evidence="1 2" key="1">
    <citation type="submission" date="2018-03" db="EMBL/GenBank/DDBJ databases">
        <title>Aerobic endospore-forming bacteria genome sequencing and assembly.</title>
        <authorList>
            <person name="Cavalcante D.A."/>
            <person name="Driks A."/>
            <person name="Putonti C."/>
            <person name="De-Souza M.T."/>
        </authorList>
    </citation>
    <scope>NUCLEOTIDE SEQUENCE [LARGE SCALE GENOMIC DNA]</scope>
    <source>
        <strain evidence="1 2">SDF0028</strain>
    </source>
</reference>
<comment type="caution">
    <text evidence="1">The sequence shown here is derived from an EMBL/GenBank/DDBJ whole genome shotgun (WGS) entry which is preliminary data.</text>
</comment>
<evidence type="ECO:0000313" key="1">
    <source>
        <dbReference type="EMBL" id="TQR46030.1"/>
    </source>
</evidence>
<protein>
    <submittedName>
        <fullName evidence="1">Uncharacterized protein</fullName>
    </submittedName>
</protein>
<organism evidence="1 2">
    <name type="scientific">Paenibacillus popilliae</name>
    <name type="common">Bacillus popilliae</name>
    <dbReference type="NCBI Taxonomy" id="78057"/>
    <lineage>
        <taxon>Bacteria</taxon>
        <taxon>Bacillati</taxon>
        <taxon>Bacillota</taxon>
        <taxon>Bacilli</taxon>
        <taxon>Bacillales</taxon>
        <taxon>Paenibacillaceae</taxon>
        <taxon>Paenibacillus</taxon>
    </lineage>
</organism>
<accession>A0ABY3ATJ7</accession>